<dbReference type="Proteomes" id="UP000469558">
    <property type="component" value="Unassembled WGS sequence"/>
</dbReference>
<evidence type="ECO:0000256" key="1">
    <source>
        <dbReference type="ARBA" id="ARBA00004477"/>
    </source>
</evidence>
<keyword evidence="5 6" id="KW-0472">Membrane</keyword>
<evidence type="ECO:0000256" key="5">
    <source>
        <dbReference type="ARBA" id="ARBA00023136"/>
    </source>
</evidence>
<feature type="transmembrane region" description="Helical" evidence="6">
    <location>
        <begin position="228"/>
        <end position="250"/>
    </location>
</feature>
<protein>
    <recommendedName>
        <fullName evidence="6">Reticulon-like protein</fullName>
    </recommendedName>
</protein>
<sequence>LSAMADLSHDTVVPSIETNNTSTTSNGSTLENAKNTVVNSRQSQPTAPSPHPPFTQLTQLTSYVDASAAANAVANHPITQSVANGPVVENVKDQHAKTQAEFSNLAASRTTPATPAATGQQLTHYHSFFSNLLSWENPRASGIAYASVVAFIFAARYLDILRYAFKLTWMVLGVTVLAEASGKALFSHGFTSQVRPRKYYTLPKETLNSLIGDVHELINFFVIESQRIVFAENIFVSAAAFLGAFFSYYLIKLVPFWGLSLISATVLFLTPLIYKTNQELIDHYLSQAADIANQQTNQVKQLASQQAARATETTKQYVGDYSQKAQEMISNARGRSASPIASAKPAKTESSPVIKKENVPTSLKSDDFPTAPKEEFKAPPVGEAVNALRRDEGEPLIAA</sequence>
<proteinExistence type="predicted"/>
<dbReference type="AlphaFoldDB" id="A0A8T9BXM3"/>
<name>A0A8T9BXM3_9HELO</name>
<evidence type="ECO:0000313" key="10">
    <source>
        <dbReference type="Proteomes" id="UP000469558"/>
    </source>
</evidence>
<feature type="compositionally biased region" description="Polar residues" evidence="7">
    <location>
        <begin position="30"/>
        <end position="46"/>
    </location>
</feature>
<feature type="region of interest" description="Disordered" evidence="7">
    <location>
        <begin position="331"/>
        <end position="399"/>
    </location>
</feature>
<evidence type="ECO:0000256" key="2">
    <source>
        <dbReference type="ARBA" id="ARBA00022692"/>
    </source>
</evidence>
<evidence type="ECO:0000259" key="8">
    <source>
        <dbReference type="PROSITE" id="PS50845"/>
    </source>
</evidence>
<keyword evidence="3 6" id="KW-0256">Endoplasmic reticulum</keyword>
<feature type="region of interest" description="Disordered" evidence="7">
    <location>
        <begin position="1"/>
        <end position="54"/>
    </location>
</feature>
<dbReference type="OrthoDB" id="567788at2759"/>
<evidence type="ECO:0000313" key="9">
    <source>
        <dbReference type="EMBL" id="TVY68793.1"/>
    </source>
</evidence>
<keyword evidence="2 6" id="KW-0812">Transmembrane</keyword>
<accession>A0A8T9BXM3</accession>
<reference evidence="9 10" key="1">
    <citation type="submission" date="2018-05" db="EMBL/GenBank/DDBJ databases">
        <title>Genome sequencing and assembly of the regulated plant pathogen Lachnellula willkommii and related sister species for the development of diagnostic species identification markers.</title>
        <authorList>
            <person name="Giroux E."/>
            <person name="Bilodeau G."/>
        </authorList>
    </citation>
    <scope>NUCLEOTIDE SEQUENCE [LARGE SCALE GENOMIC DNA]</scope>
    <source>
        <strain evidence="9 10">CBS 268.59</strain>
    </source>
</reference>
<evidence type="ECO:0000256" key="3">
    <source>
        <dbReference type="ARBA" id="ARBA00022824"/>
    </source>
</evidence>
<dbReference type="Pfam" id="PF02453">
    <property type="entry name" value="Reticulon"/>
    <property type="match status" value="1"/>
</dbReference>
<feature type="compositionally biased region" description="Low complexity" evidence="7">
    <location>
        <begin position="336"/>
        <end position="345"/>
    </location>
</feature>
<evidence type="ECO:0000256" key="6">
    <source>
        <dbReference type="RuleBase" id="RU363132"/>
    </source>
</evidence>
<evidence type="ECO:0000256" key="7">
    <source>
        <dbReference type="SAM" id="MobiDB-lite"/>
    </source>
</evidence>
<feature type="transmembrane region" description="Helical" evidence="6">
    <location>
        <begin position="140"/>
        <end position="158"/>
    </location>
</feature>
<dbReference type="GO" id="GO:0005789">
    <property type="term" value="C:endoplasmic reticulum membrane"/>
    <property type="evidence" value="ECO:0007669"/>
    <property type="project" value="UniProtKB-SubCell"/>
</dbReference>
<gene>
    <name evidence="9" type="primary">rtn1</name>
    <name evidence="9" type="ORF">LSUE1_G008269</name>
</gene>
<feature type="transmembrane region" description="Helical" evidence="6">
    <location>
        <begin position="256"/>
        <end position="274"/>
    </location>
</feature>
<comment type="subcellular location">
    <subcellularLocation>
        <location evidence="1 6">Endoplasmic reticulum membrane</location>
        <topology evidence="1 6">Multi-pass membrane protein</topology>
    </subcellularLocation>
</comment>
<feature type="non-terminal residue" evidence="9">
    <location>
        <position position="1"/>
    </location>
</feature>
<comment type="caution">
    <text evidence="9">The sequence shown here is derived from an EMBL/GenBank/DDBJ whole genome shotgun (WGS) entry which is preliminary data.</text>
</comment>
<dbReference type="EMBL" id="QGMK01001421">
    <property type="protein sequence ID" value="TVY68793.1"/>
    <property type="molecule type" value="Genomic_DNA"/>
</dbReference>
<feature type="compositionally biased region" description="Basic and acidic residues" evidence="7">
    <location>
        <begin position="354"/>
        <end position="377"/>
    </location>
</feature>
<dbReference type="InterPro" id="IPR003388">
    <property type="entry name" value="Reticulon"/>
</dbReference>
<keyword evidence="10" id="KW-1185">Reference proteome</keyword>
<organism evidence="9 10">
    <name type="scientific">Lachnellula suecica</name>
    <dbReference type="NCBI Taxonomy" id="602035"/>
    <lineage>
        <taxon>Eukaryota</taxon>
        <taxon>Fungi</taxon>
        <taxon>Dikarya</taxon>
        <taxon>Ascomycota</taxon>
        <taxon>Pezizomycotina</taxon>
        <taxon>Leotiomycetes</taxon>
        <taxon>Helotiales</taxon>
        <taxon>Lachnaceae</taxon>
        <taxon>Lachnellula</taxon>
    </lineage>
</organism>
<dbReference type="PROSITE" id="PS50845">
    <property type="entry name" value="RETICULON"/>
    <property type="match status" value="1"/>
</dbReference>
<feature type="domain" description="Reticulon" evidence="8">
    <location>
        <begin position="129"/>
        <end position="326"/>
    </location>
</feature>
<feature type="compositionally biased region" description="Low complexity" evidence="7">
    <location>
        <begin position="18"/>
        <end position="29"/>
    </location>
</feature>
<evidence type="ECO:0000256" key="4">
    <source>
        <dbReference type="ARBA" id="ARBA00022989"/>
    </source>
</evidence>
<keyword evidence="4 6" id="KW-1133">Transmembrane helix</keyword>